<keyword evidence="3" id="KW-1185">Reference proteome</keyword>
<name>A0A4R6X5Z8_9GAMM</name>
<organism evidence="2 3">
    <name type="scientific">Marinomonas communis</name>
    <dbReference type="NCBI Taxonomy" id="28254"/>
    <lineage>
        <taxon>Bacteria</taxon>
        <taxon>Pseudomonadati</taxon>
        <taxon>Pseudomonadota</taxon>
        <taxon>Gammaproteobacteria</taxon>
        <taxon>Oceanospirillales</taxon>
        <taxon>Oceanospirillaceae</taxon>
        <taxon>Marinomonas</taxon>
    </lineage>
</organism>
<reference evidence="2 3" key="1">
    <citation type="submission" date="2019-03" db="EMBL/GenBank/DDBJ databases">
        <title>Genomic Encyclopedia of Type Strains, Phase IV (KMG-IV): sequencing the most valuable type-strain genomes for metagenomic binning, comparative biology and taxonomic classification.</title>
        <authorList>
            <person name="Goeker M."/>
        </authorList>
    </citation>
    <scope>NUCLEOTIDE SEQUENCE [LARGE SCALE GENOMIC DNA]</scope>
    <source>
        <strain evidence="2 3">DSM 5604</strain>
    </source>
</reference>
<evidence type="ECO:0000256" key="1">
    <source>
        <dbReference type="SAM" id="SignalP"/>
    </source>
</evidence>
<feature type="chain" id="PRO_5020459366" description="Lipoprotein" evidence="1">
    <location>
        <begin position="20"/>
        <end position="70"/>
    </location>
</feature>
<dbReference type="EMBL" id="SNZA01000004">
    <property type="protein sequence ID" value="TDR12337.1"/>
    <property type="molecule type" value="Genomic_DNA"/>
</dbReference>
<dbReference type="Proteomes" id="UP000295729">
    <property type="component" value="Unassembled WGS sequence"/>
</dbReference>
<evidence type="ECO:0008006" key="4">
    <source>
        <dbReference type="Google" id="ProtNLM"/>
    </source>
</evidence>
<feature type="signal peptide" evidence="1">
    <location>
        <begin position="1"/>
        <end position="19"/>
    </location>
</feature>
<evidence type="ECO:0000313" key="3">
    <source>
        <dbReference type="Proteomes" id="UP000295729"/>
    </source>
</evidence>
<proteinExistence type="predicted"/>
<evidence type="ECO:0000313" key="2">
    <source>
        <dbReference type="EMBL" id="TDR12337.1"/>
    </source>
</evidence>
<keyword evidence="1" id="KW-0732">Signal</keyword>
<protein>
    <recommendedName>
        <fullName evidence="4">Lipoprotein</fullName>
    </recommendedName>
</protein>
<dbReference type="OrthoDB" id="6106966at2"/>
<gene>
    <name evidence="2" type="ORF">C8D85_2370</name>
</gene>
<dbReference type="RefSeq" id="WP_133562949.1">
    <property type="nucleotide sequence ID" value="NZ_JAJGNH010000002.1"/>
</dbReference>
<dbReference type="AlphaFoldDB" id="A0A4R6X5Z8"/>
<accession>A0A4R6X5Z8</accession>
<comment type="caution">
    <text evidence="2">The sequence shown here is derived from an EMBL/GenBank/DDBJ whole genome shotgun (WGS) entry which is preliminary data.</text>
</comment>
<dbReference type="PROSITE" id="PS51257">
    <property type="entry name" value="PROKAR_LIPOPROTEIN"/>
    <property type="match status" value="1"/>
</dbReference>
<sequence length="70" mass="7673">MKFSLVGLLAYFMTGCALLSGSSSQPQQTYYAPMILSDRPSYVLPNVHPVYRSDRLSGSVQGAYRPVIAD</sequence>